<evidence type="ECO:0000256" key="2">
    <source>
        <dbReference type="ARBA" id="ARBA00022737"/>
    </source>
</evidence>
<dbReference type="PANTHER" id="PTHR44436:SF1">
    <property type="entry name" value="F-BOX_WD REPEAT-CONTAINING PROTEIN 2"/>
    <property type="match status" value="1"/>
</dbReference>
<dbReference type="AlphaFoldDB" id="A0A813XAG0"/>
<dbReference type="PROSITE" id="PS50181">
    <property type="entry name" value="FBOX"/>
    <property type="match status" value="1"/>
</dbReference>
<dbReference type="InterPro" id="IPR036047">
    <property type="entry name" value="F-box-like_dom_sf"/>
</dbReference>
<dbReference type="InterPro" id="IPR042627">
    <property type="entry name" value="FBXW2"/>
</dbReference>
<dbReference type="EMBL" id="CAJNOE010000076">
    <property type="protein sequence ID" value="CAF0867214.1"/>
    <property type="molecule type" value="Genomic_DNA"/>
</dbReference>
<reference evidence="4" key="1">
    <citation type="submission" date="2021-02" db="EMBL/GenBank/DDBJ databases">
        <authorList>
            <person name="Nowell W R."/>
        </authorList>
    </citation>
    <scope>NUCLEOTIDE SEQUENCE</scope>
</reference>
<feature type="domain" description="F-box" evidence="3">
    <location>
        <begin position="103"/>
        <end position="150"/>
    </location>
</feature>
<dbReference type="SUPFAM" id="SSF81383">
    <property type="entry name" value="F-box domain"/>
    <property type="match status" value="2"/>
</dbReference>
<evidence type="ECO:0000313" key="4">
    <source>
        <dbReference type="EMBL" id="CAF0867214.1"/>
    </source>
</evidence>
<keyword evidence="2" id="KW-0677">Repeat</keyword>
<organism evidence="4 5">
    <name type="scientific">Adineta steineri</name>
    <dbReference type="NCBI Taxonomy" id="433720"/>
    <lineage>
        <taxon>Eukaryota</taxon>
        <taxon>Metazoa</taxon>
        <taxon>Spiralia</taxon>
        <taxon>Gnathifera</taxon>
        <taxon>Rotifera</taxon>
        <taxon>Eurotatoria</taxon>
        <taxon>Bdelloidea</taxon>
        <taxon>Adinetida</taxon>
        <taxon>Adinetidae</taxon>
        <taxon>Adineta</taxon>
    </lineage>
</organism>
<name>A0A813XAG0_9BILA</name>
<evidence type="ECO:0000259" key="3">
    <source>
        <dbReference type="PROSITE" id="PS50181"/>
    </source>
</evidence>
<gene>
    <name evidence="4" type="ORF">IZO911_LOCUS10457</name>
</gene>
<dbReference type="PANTHER" id="PTHR44436">
    <property type="entry name" value="F-BOX/WD REPEAT-CONTAINING PROTEIN 2"/>
    <property type="match status" value="1"/>
</dbReference>
<evidence type="ECO:0000313" key="5">
    <source>
        <dbReference type="Proteomes" id="UP000663860"/>
    </source>
</evidence>
<protein>
    <recommendedName>
        <fullName evidence="3">F-box domain-containing protein</fullName>
    </recommendedName>
</protein>
<proteinExistence type="predicted"/>
<comment type="caution">
    <text evidence="4">The sequence shown here is derived from an EMBL/GenBank/DDBJ whole genome shotgun (WGS) entry which is preliminary data.</text>
</comment>
<dbReference type="SMART" id="SM00256">
    <property type="entry name" value="FBOX"/>
    <property type="match status" value="1"/>
</dbReference>
<dbReference type="Pfam" id="PF12937">
    <property type="entry name" value="F-box-like"/>
    <property type="match status" value="1"/>
</dbReference>
<accession>A0A813XAG0</accession>
<dbReference type="Pfam" id="PF00646">
    <property type="entry name" value="F-box"/>
    <property type="match status" value="1"/>
</dbReference>
<dbReference type="InterPro" id="IPR001810">
    <property type="entry name" value="F-box_dom"/>
</dbReference>
<dbReference type="Gene3D" id="1.20.1280.50">
    <property type="match status" value="1"/>
</dbReference>
<evidence type="ECO:0000256" key="1">
    <source>
        <dbReference type="ARBA" id="ARBA00022574"/>
    </source>
</evidence>
<sequence>MNITIHFEFSRSIEINNENARKPKISNRFTPTITKSVTSQWINQPVNSLSTTSDKIIPEQLLNWFTNSWLESEQNEFLRQLIIKFDERQQYFASCVLLQRRYRDFISLLPLKISFHILSYLSLQELSRSRRVCKNWKSIIDQEHNLWKPKTKSQLDELSRSRRVCKNWKSIIDQEHNLWKPKTKSQLDGINKNKKTDLIDLRTKLYFYLEKTNTQIDWKKIQKQHLAIKRNWLTGTAHSIECAGHTQR</sequence>
<dbReference type="Proteomes" id="UP000663860">
    <property type="component" value="Unassembled WGS sequence"/>
</dbReference>
<keyword evidence="1" id="KW-0853">WD repeat</keyword>